<evidence type="ECO:0000256" key="2">
    <source>
        <dbReference type="SAM" id="SignalP"/>
    </source>
</evidence>
<name>A0A060Q159_HELPX</name>
<evidence type="ECO:0000313" key="4">
    <source>
        <dbReference type="Proteomes" id="UP000031662"/>
    </source>
</evidence>
<feature type="signal peptide" evidence="2">
    <location>
        <begin position="1"/>
        <end position="23"/>
    </location>
</feature>
<dbReference type="Proteomes" id="UP000031662">
    <property type="component" value="Chromosome"/>
</dbReference>
<feature type="chain" id="PRO_5001585194" description="Collagen-like protein" evidence="2">
    <location>
        <begin position="24"/>
        <end position="250"/>
    </location>
</feature>
<evidence type="ECO:0008006" key="5">
    <source>
        <dbReference type="Google" id="ProtNLM"/>
    </source>
</evidence>
<accession>A0A060Q159</accession>
<feature type="region of interest" description="Disordered" evidence="1">
    <location>
        <begin position="159"/>
        <end position="219"/>
    </location>
</feature>
<dbReference type="HOGENOM" id="CLU_1110221_0_0_7"/>
<feature type="compositionally biased region" description="Low complexity" evidence="1">
    <location>
        <begin position="159"/>
        <end position="193"/>
    </location>
</feature>
<evidence type="ECO:0000256" key="1">
    <source>
        <dbReference type="SAM" id="MobiDB-lite"/>
    </source>
</evidence>
<protein>
    <recommendedName>
        <fullName evidence="5">Collagen-like protein</fullName>
    </recommendedName>
</protein>
<sequence>MKKKSNVFKILMSLCVALSNSHALVIQTMKDWNLRKNSEFKALVVVGNKVQENTIAMGNYKVSKNRANLSISVTHIKKGNDYKTLQSPPNAIKEIKSKLVLKKGTRIVLGDENDSEMSNAIGVSKSAYVSSKNGKGFSGSGASGMGYASGYGGTSNNAGSNGTSANEVNGTSGNNGAKGENGSSGANGANGTSGYQGVGSNPFPPIAGSGNGSSGSSNSGYTPFMEWRRRYRKHGRGLYSFPLFPRTSKW</sequence>
<dbReference type="AlphaFoldDB" id="A0A060Q159"/>
<reference evidence="3 4" key="1">
    <citation type="submission" date="2013-11" db="EMBL/GenBank/DDBJ databases">
        <title>Estimation of Helicobacter pylori bacteriophage ecology using H. pylori isolates.</title>
        <authorList>
            <person name="Uchiyama J."/>
            <person name="Takemura-Uchiyama I."/>
            <person name="Ujihara T."/>
            <person name="Matsuzaki S."/>
        </authorList>
    </citation>
    <scope>NUCLEOTIDE SEQUENCE [LARGE SCALE GENOMIC DNA]</scope>
    <source>
        <strain evidence="3 4">NY40</strain>
    </source>
</reference>
<organism evidence="3 4">
    <name type="scientific">Helicobacter pylori NY40</name>
    <dbReference type="NCBI Taxonomy" id="1426844"/>
    <lineage>
        <taxon>Bacteria</taxon>
        <taxon>Pseudomonadati</taxon>
        <taxon>Campylobacterota</taxon>
        <taxon>Epsilonproteobacteria</taxon>
        <taxon>Campylobacterales</taxon>
        <taxon>Helicobacteraceae</taxon>
        <taxon>Helicobacter</taxon>
    </lineage>
</organism>
<gene>
    <name evidence="3" type="ORF">NY40_1149</name>
</gene>
<keyword evidence="2" id="KW-0732">Signal</keyword>
<evidence type="ECO:0000313" key="3">
    <source>
        <dbReference type="EMBL" id="BAO98156.1"/>
    </source>
</evidence>
<proteinExistence type="predicted"/>
<dbReference type="EMBL" id="AP014523">
    <property type="protein sequence ID" value="BAO98156.1"/>
    <property type="molecule type" value="Genomic_DNA"/>
</dbReference>